<sequence length="45" mass="5070">MLNPYQICHNGWLLNGGVGWTKCRQRNVTLVLGRTEPANDTEILS</sequence>
<name>A0A0E9WAG0_ANGAN</name>
<organism evidence="1">
    <name type="scientific">Anguilla anguilla</name>
    <name type="common">European freshwater eel</name>
    <name type="synonym">Muraena anguilla</name>
    <dbReference type="NCBI Taxonomy" id="7936"/>
    <lineage>
        <taxon>Eukaryota</taxon>
        <taxon>Metazoa</taxon>
        <taxon>Chordata</taxon>
        <taxon>Craniata</taxon>
        <taxon>Vertebrata</taxon>
        <taxon>Euteleostomi</taxon>
        <taxon>Actinopterygii</taxon>
        <taxon>Neopterygii</taxon>
        <taxon>Teleostei</taxon>
        <taxon>Anguilliformes</taxon>
        <taxon>Anguillidae</taxon>
        <taxon>Anguilla</taxon>
    </lineage>
</organism>
<dbReference type="EMBL" id="GBXM01021250">
    <property type="protein sequence ID" value="JAH87327.1"/>
    <property type="molecule type" value="Transcribed_RNA"/>
</dbReference>
<accession>A0A0E9WAG0</accession>
<evidence type="ECO:0000313" key="1">
    <source>
        <dbReference type="EMBL" id="JAH87327.1"/>
    </source>
</evidence>
<protein>
    <submittedName>
        <fullName evidence="1">Uncharacterized protein</fullName>
    </submittedName>
</protein>
<reference evidence="1" key="1">
    <citation type="submission" date="2014-11" db="EMBL/GenBank/DDBJ databases">
        <authorList>
            <person name="Amaro Gonzalez C."/>
        </authorList>
    </citation>
    <scope>NUCLEOTIDE SEQUENCE</scope>
</reference>
<proteinExistence type="predicted"/>
<reference evidence="1" key="2">
    <citation type="journal article" date="2015" name="Fish Shellfish Immunol.">
        <title>Early steps in the European eel (Anguilla anguilla)-Vibrio vulnificus interaction in the gills: Role of the RtxA13 toxin.</title>
        <authorList>
            <person name="Callol A."/>
            <person name="Pajuelo D."/>
            <person name="Ebbesson L."/>
            <person name="Teles M."/>
            <person name="MacKenzie S."/>
            <person name="Amaro C."/>
        </authorList>
    </citation>
    <scope>NUCLEOTIDE SEQUENCE</scope>
</reference>
<dbReference type="AlphaFoldDB" id="A0A0E9WAG0"/>